<proteinExistence type="predicted"/>
<dbReference type="Proteomes" id="UP001172386">
    <property type="component" value="Unassembled WGS sequence"/>
</dbReference>
<evidence type="ECO:0000313" key="1">
    <source>
        <dbReference type="EMBL" id="KAJ9660461.1"/>
    </source>
</evidence>
<reference evidence="1" key="1">
    <citation type="submission" date="2022-10" db="EMBL/GenBank/DDBJ databases">
        <title>Culturing micro-colonial fungi from biological soil crusts in the Mojave desert and describing Neophaeococcomyces mojavensis, and introducing the new genera and species Taxawa tesnikishii.</title>
        <authorList>
            <person name="Kurbessoian T."/>
            <person name="Stajich J.E."/>
        </authorList>
    </citation>
    <scope>NUCLEOTIDE SEQUENCE</scope>
    <source>
        <strain evidence="1">JES_112</strain>
    </source>
</reference>
<dbReference type="EMBL" id="JAPDRQ010000031">
    <property type="protein sequence ID" value="KAJ9660461.1"/>
    <property type="molecule type" value="Genomic_DNA"/>
</dbReference>
<protein>
    <submittedName>
        <fullName evidence="1">Uncharacterized protein</fullName>
    </submittedName>
</protein>
<gene>
    <name evidence="1" type="ORF">H2198_002579</name>
</gene>
<comment type="caution">
    <text evidence="1">The sequence shown here is derived from an EMBL/GenBank/DDBJ whole genome shotgun (WGS) entry which is preliminary data.</text>
</comment>
<accession>A0ACC3AEU1</accession>
<sequence>MPAIVPALRLRLFDTSMVGDDDPVVLDELCVLEDASEVLADDCVDSDDEADEEVEVVGNLVDDEDGPEDRAPVD</sequence>
<evidence type="ECO:0000313" key="2">
    <source>
        <dbReference type="Proteomes" id="UP001172386"/>
    </source>
</evidence>
<name>A0ACC3AEU1_9EURO</name>
<keyword evidence="2" id="KW-1185">Reference proteome</keyword>
<organism evidence="1 2">
    <name type="scientific">Neophaeococcomyces mojaviensis</name>
    <dbReference type="NCBI Taxonomy" id="3383035"/>
    <lineage>
        <taxon>Eukaryota</taxon>
        <taxon>Fungi</taxon>
        <taxon>Dikarya</taxon>
        <taxon>Ascomycota</taxon>
        <taxon>Pezizomycotina</taxon>
        <taxon>Eurotiomycetes</taxon>
        <taxon>Chaetothyriomycetidae</taxon>
        <taxon>Chaetothyriales</taxon>
        <taxon>Chaetothyriales incertae sedis</taxon>
        <taxon>Neophaeococcomyces</taxon>
    </lineage>
</organism>